<dbReference type="Pfam" id="PF14364">
    <property type="entry name" value="DUF4408"/>
    <property type="match status" value="1"/>
</dbReference>
<feature type="domain" description="DUF4408" evidence="2">
    <location>
        <begin position="33"/>
        <end position="65"/>
    </location>
</feature>
<evidence type="ECO:0000313" key="4">
    <source>
        <dbReference type="Proteomes" id="UP000594638"/>
    </source>
</evidence>
<sequence length="325" mass="36938">MRILSMKVILISFGVVSFAMGIKFCTPLFNQVPVIWSIILPWTRPPYLYLIVNGIIITIAASSRFHKVTSSPSISYERLDSVKTPPPSDFASFPVQPEISAADERSLLEDESENSVVEVKAMLINGAKVDIDPTGEEIDADAEIGGEDKVVISTSTYIPPHTIISPVQTEFLPPPVREKPLDPPPFRHRKIIRNSKGARIPRVTRSKRHETLERTWNMITEGHQIPPTKHLKKSDTWQRHEHHEITSPPDDVPKSNTFKTHTSYKSPIESPLRLASSTEISRELSPSQDELNRKVEAFIEKFNEEMRLQRQESLDQYMEMINRGV</sequence>
<dbReference type="Pfam" id="PF05553">
    <property type="entry name" value="DUF761"/>
    <property type="match status" value="1"/>
</dbReference>
<evidence type="ECO:0000313" key="3">
    <source>
        <dbReference type="EMBL" id="CAA2968760.1"/>
    </source>
</evidence>
<gene>
    <name evidence="3" type="ORF">OLEA9_A035607</name>
</gene>
<dbReference type="InterPro" id="IPR025520">
    <property type="entry name" value="DUF4408"/>
</dbReference>
<evidence type="ECO:0000259" key="2">
    <source>
        <dbReference type="Pfam" id="PF14364"/>
    </source>
</evidence>
<dbReference type="AlphaFoldDB" id="A0A8S0QST5"/>
<feature type="region of interest" description="Disordered" evidence="1">
    <location>
        <begin position="261"/>
        <end position="289"/>
    </location>
</feature>
<accession>A0A8S0QST5</accession>
<organism evidence="3 4">
    <name type="scientific">Olea europaea subsp. europaea</name>
    <dbReference type="NCBI Taxonomy" id="158383"/>
    <lineage>
        <taxon>Eukaryota</taxon>
        <taxon>Viridiplantae</taxon>
        <taxon>Streptophyta</taxon>
        <taxon>Embryophyta</taxon>
        <taxon>Tracheophyta</taxon>
        <taxon>Spermatophyta</taxon>
        <taxon>Magnoliopsida</taxon>
        <taxon>eudicotyledons</taxon>
        <taxon>Gunneridae</taxon>
        <taxon>Pentapetalae</taxon>
        <taxon>asterids</taxon>
        <taxon>lamiids</taxon>
        <taxon>Lamiales</taxon>
        <taxon>Oleaceae</taxon>
        <taxon>Oleeae</taxon>
        <taxon>Olea</taxon>
    </lineage>
</organism>
<dbReference type="EMBL" id="CACTIH010001920">
    <property type="protein sequence ID" value="CAA2968760.1"/>
    <property type="molecule type" value="Genomic_DNA"/>
</dbReference>
<dbReference type="InterPro" id="IPR008480">
    <property type="entry name" value="DUF761_pln"/>
</dbReference>
<comment type="caution">
    <text evidence="3">The sequence shown here is derived from an EMBL/GenBank/DDBJ whole genome shotgun (WGS) entry which is preliminary data.</text>
</comment>
<dbReference type="Proteomes" id="UP000594638">
    <property type="component" value="Unassembled WGS sequence"/>
</dbReference>
<dbReference type="PANTHER" id="PTHR33098">
    <property type="entry name" value="COTTON FIBER (DUF761)"/>
    <property type="match status" value="1"/>
</dbReference>
<keyword evidence="4" id="KW-1185">Reference proteome</keyword>
<name>A0A8S0QST5_OLEEU</name>
<proteinExistence type="predicted"/>
<feature type="compositionally biased region" description="Polar residues" evidence="1">
    <location>
        <begin position="275"/>
        <end position="289"/>
    </location>
</feature>
<reference evidence="3 4" key="1">
    <citation type="submission" date="2019-12" db="EMBL/GenBank/DDBJ databases">
        <authorList>
            <person name="Alioto T."/>
            <person name="Alioto T."/>
            <person name="Gomez Garrido J."/>
        </authorList>
    </citation>
    <scope>NUCLEOTIDE SEQUENCE [LARGE SCALE GENOMIC DNA]</scope>
</reference>
<dbReference type="Gramene" id="OE9A035607T1">
    <property type="protein sequence ID" value="OE9A035607C1"/>
    <property type="gene ID" value="OE9A035607"/>
</dbReference>
<evidence type="ECO:0000256" key="1">
    <source>
        <dbReference type="SAM" id="MobiDB-lite"/>
    </source>
</evidence>
<dbReference type="PANTHER" id="PTHR33098:SF109">
    <property type="entry name" value="OS07G0563400 PROTEIN"/>
    <property type="match status" value="1"/>
</dbReference>
<dbReference type="OrthoDB" id="893637at2759"/>
<protein>
    <recommendedName>
        <fullName evidence="2">DUF4408 domain-containing protein</fullName>
    </recommendedName>
</protein>